<evidence type="ECO:0000256" key="5">
    <source>
        <dbReference type="ARBA" id="ARBA00023228"/>
    </source>
</evidence>
<proteinExistence type="inferred from homology"/>
<evidence type="ECO:0000256" key="2">
    <source>
        <dbReference type="ARBA" id="ARBA00010235"/>
    </source>
</evidence>
<comment type="similarity">
    <text evidence="2">Belongs to the BORCS5 family.</text>
</comment>
<protein>
    <recommendedName>
        <fullName evidence="3">BLOC-1-related complex subunit 5</fullName>
    </recommendedName>
</protein>
<dbReference type="GO" id="GO:0098574">
    <property type="term" value="C:cytoplasmic side of lysosomal membrane"/>
    <property type="evidence" value="ECO:0007669"/>
    <property type="project" value="TreeGrafter"/>
</dbReference>
<evidence type="ECO:0000256" key="4">
    <source>
        <dbReference type="ARBA" id="ARBA00023136"/>
    </source>
</evidence>
<accession>A0A979FLJ8</accession>
<comment type="subcellular location">
    <subcellularLocation>
        <location evidence="1">Lysosome membrane</location>
        <topology evidence="1">Lipid-anchor</topology>
        <orientation evidence="1">Cytoplasmic side</orientation>
    </subcellularLocation>
</comment>
<feature type="region of interest" description="Disordered" evidence="7">
    <location>
        <begin position="100"/>
        <end position="140"/>
    </location>
</feature>
<dbReference type="RefSeq" id="XP_047737911.1">
    <property type="nucleotide sequence ID" value="XM_047881955.1"/>
</dbReference>
<keyword evidence="6" id="KW-0449">Lipoprotein</keyword>
<keyword evidence="5" id="KW-0458">Lysosome</keyword>
<dbReference type="KEGG" id="hazt:108665302"/>
<gene>
    <name evidence="9" type="primary">LOC108665302</name>
</gene>
<reference evidence="9" key="1">
    <citation type="submission" date="2025-08" db="UniProtKB">
        <authorList>
            <consortium name="RefSeq"/>
        </authorList>
    </citation>
    <scope>IDENTIFICATION</scope>
    <source>
        <tissue evidence="9">Whole organism</tissue>
    </source>
</reference>
<dbReference type="PANTHER" id="PTHR31634:SF2">
    <property type="entry name" value="BLOC-1-RELATED COMPLEX SUBUNIT 5"/>
    <property type="match status" value="1"/>
</dbReference>
<dbReference type="Proteomes" id="UP000694843">
    <property type="component" value="Unplaced"/>
</dbReference>
<evidence type="ECO:0000256" key="6">
    <source>
        <dbReference type="ARBA" id="ARBA00023288"/>
    </source>
</evidence>
<evidence type="ECO:0000256" key="1">
    <source>
        <dbReference type="ARBA" id="ARBA00004122"/>
    </source>
</evidence>
<organism evidence="8 9">
    <name type="scientific">Hyalella azteca</name>
    <name type="common">Amphipod</name>
    <dbReference type="NCBI Taxonomy" id="294128"/>
    <lineage>
        <taxon>Eukaryota</taxon>
        <taxon>Metazoa</taxon>
        <taxon>Ecdysozoa</taxon>
        <taxon>Arthropoda</taxon>
        <taxon>Crustacea</taxon>
        <taxon>Multicrustacea</taxon>
        <taxon>Malacostraca</taxon>
        <taxon>Eumalacostraca</taxon>
        <taxon>Peracarida</taxon>
        <taxon>Amphipoda</taxon>
        <taxon>Senticaudata</taxon>
        <taxon>Talitrida</taxon>
        <taxon>Talitroidea</taxon>
        <taxon>Hyalellidae</taxon>
        <taxon>Hyalella</taxon>
    </lineage>
</organism>
<evidence type="ECO:0000256" key="3">
    <source>
        <dbReference type="ARBA" id="ARBA00022300"/>
    </source>
</evidence>
<sequence length="296" mass="31825">MGVAGWLAKGLFTRLSPTQVCSPACRPRRSVHPPVAHAGLFTRLSPTQVCSPACRPRRSVHPPVAHAGSGPSVDRSVSSSPRPSICSDADLPYISYTVNRPIGDSPKHSSRVGGALRRTGSHRRLGRRSSQSGGAVGRPSEVVVVREAPTNSQQDADLARLQCIQPFLPIMRGALTAPAVRDPEVLERISPAHLCALARCYQTHLHAAAAATAAQQDDITAAIKQLDATLATVMSILTERQRAFARHAERLSHVSELSHSLTTCHANLNTLIETLDTLNNLLPIPDRLEPFVWTTG</sequence>
<dbReference type="InterPro" id="IPR018780">
    <property type="entry name" value="TBORCS5"/>
</dbReference>
<keyword evidence="8" id="KW-1185">Reference proteome</keyword>
<dbReference type="AlphaFoldDB" id="A0A979FLJ8"/>
<dbReference type="GO" id="GO:0072384">
    <property type="term" value="P:organelle transport along microtubule"/>
    <property type="evidence" value="ECO:0007669"/>
    <property type="project" value="TreeGrafter"/>
</dbReference>
<evidence type="ECO:0000256" key="7">
    <source>
        <dbReference type="SAM" id="MobiDB-lite"/>
    </source>
</evidence>
<dbReference type="PANTHER" id="PTHR31634">
    <property type="entry name" value="BLOC-1-RELATED COMPLEX SUBUNIT 5"/>
    <property type="match status" value="1"/>
</dbReference>
<dbReference type="GO" id="GO:0032418">
    <property type="term" value="P:lysosome localization"/>
    <property type="evidence" value="ECO:0007669"/>
    <property type="project" value="InterPro"/>
</dbReference>
<name>A0A979FLJ8_HYAAZ</name>
<dbReference type="Pfam" id="PF10158">
    <property type="entry name" value="LOH1CR12"/>
    <property type="match status" value="1"/>
</dbReference>
<feature type="compositionally biased region" description="Low complexity" evidence="7">
    <location>
        <begin position="68"/>
        <end position="83"/>
    </location>
</feature>
<evidence type="ECO:0000313" key="9">
    <source>
        <dbReference type="RefSeq" id="XP_047737911.1"/>
    </source>
</evidence>
<dbReference type="OrthoDB" id="10035640at2759"/>
<dbReference type="CDD" id="cd22789">
    <property type="entry name" value="BORCS5-like"/>
    <property type="match status" value="1"/>
</dbReference>
<dbReference type="GO" id="GO:0030672">
    <property type="term" value="C:synaptic vesicle membrane"/>
    <property type="evidence" value="ECO:0007669"/>
    <property type="project" value="TreeGrafter"/>
</dbReference>
<dbReference type="CTD" id="118426"/>
<dbReference type="GO" id="GO:1903744">
    <property type="term" value="P:positive regulation of anterograde synaptic vesicle transport"/>
    <property type="evidence" value="ECO:0007669"/>
    <property type="project" value="TreeGrafter"/>
</dbReference>
<dbReference type="GeneID" id="108665302"/>
<evidence type="ECO:0000313" key="8">
    <source>
        <dbReference type="Proteomes" id="UP000694843"/>
    </source>
</evidence>
<keyword evidence="4" id="KW-0472">Membrane</keyword>
<feature type="region of interest" description="Disordered" evidence="7">
    <location>
        <begin position="51"/>
        <end position="83"/>
    </location>
</feature>
<dbReference type="GO" id="GO:0099078">
    <property type="term" value="C:BORC complex"/>
    <property type="evidence" value="ECO:0007669"/>
    <property type="project" value="TreeGrafter"/>
</dbReference>
<dbReference type="OMA" id="RMQTHLN"/>